<accession>A0A5C6AXV8</accession>
<feature type="region of interest" description="Disordered" evidence="2">
    <location>
        <begin position="1057"/>
        <end position="1082"/>
    </location>
</feature>
<dbReference type="PROSITE" id="PS00875">
    <property type="entry name" value="T2SP_D"/>
    <property type="match status" value="1"/>
</dbReference>
<reference evidence="5 6" key="1">
    <citation type="submission" date="2019-02" db="EMBL/GenBank/DDBJ databases">
        <title>Deep-cultivation of Planctomycetes and their phenomic and genomic characterization uncovers novel biology.</title>
        <authorList>
            <person name="Wiegand S."/>
            <person name="Jogler M."/>
            <person name="Boedeker C."/>
            <person name="Pinto D."/>
            <person name="Vollmers J."/>
            <person name="Rivas-Marin E."/>
            <person name="Kohn T."/>
            <person name="Peeters S.H."/>
            <person name="Heuer A."/>
            <person name="Rast P."/>
            <person name="Oberbeckmann S."/>
            <person name="Bunk B."/>
            <person name="Jeske O."/>
            <person name="Meyerdierks A."/>
            <person name="Storesund J.E."/>
            <person name="Kallscheuer N."/>
            <person name="Luecker S."/>
            <person name="Lage O.M."/>
            <person name="Pohl T."/>
            <person name="Merkel B.J."/>
            <person name="Hornburger P."/>
            <person name="Mueller R.-W."/>
            <person name="Bruemmer F."/>
            <person name="Labrenz M."/>
            <person name="Spormann A.M."/>
            <person name="Op Den Camp H."/>
            <person name="Overmann J."/>
            <person name="Amann R."/>
            <person name="Jetten M.S.M."/>
            <person name="Mascher T."/>
            <person name="Medema M.H."/>
            <person name="Devos D.P."/>
            <person name="Kaster A.-K."/>
            <person name="Ovreas L."/>
            <person name="Rohde M."/>
            <person name="Galperin M.Y."/>
            <person name="Jogler C."/>
        </authorList>
    </citation>
    <scope>NUCLEOTIDE SEQUENCE [LARGE SCALE GENOMIC DNA]</scope>
    <source>
        <strain evidence="5 6">Pla52n</strain>
    </source>
</reference>
<comment type="caution">
    <text evidence="5">The sequence shown here is derived from an EMBL/GenBank/DDBJ whole genome shotgun (WGS) entry which is preliminary data.</text>
</comment>
<evidence type="ECO:0000313" key="5">
    <source>
        <dbReference type="EMBL" id="TWU04468.1"/>
    </source>
</evidence>
<keyword evidence="6" id="KW-1185">Reference proteome</keyword>
<organism evidence="5 6">
    <name type="scientific">Stieleria varia</name>
    <dbReference type="NCBI Taxonomy" id="2528005"/>
    <lineage>
        <taxon>Bacteria</taxon>
        <taxon>Pseudomonadati</taxon>
        <taxon>Planctomycetota</taxon>
        <taxon>Planctomycetia</taxon>
        <taxon>Pirellulales</taxon>
        <taxon>Pirellulaceae</taxon>
        <taxon>Stieleria</taxon>
    </lineage>
</organism>
<gene>
    <name evidence="5" type="ORF">Pla52n_25090</name>
</gene>
<proteinExistence type="inferred from homology"/>
<dbReference type="PANTHER" id="PTHR30604">
    <property type="entry name" value="PROTEIN TRANSPORT PROTEIN HOFQ"/>
    <property type="match status" value="1"/>
</dbReference>
<evidence type="ECO:0000256" key="3">
    <source>
        <dbReference type="SAM" id="SignalP"/>
    </source>
</evidence>
<feature type="domain" description="Type II/III secretion system secretin-like" evidence="4">
    <location>
        <begin position="1084"/>
        <end position="1171"/>
    </location>
</feature>
<dbReference type="Pfam" id="PF00263">
    <property type="entry name" value="Secretin"/>
    <property type="match status" value="1"/>
</dbReference>
<feature type="compositionally biased region" description="Polar residues" evidence="2">
    <location>
        <begin position="1057"/>
        <end position="1066"/>
    </location>
</feature>
<evidence type="ECO:0000259" key="4">
    <source>
        <dbReference type="Pfam" id="PF00263"/>
    </source>
</evidence>
<dbReference type="PROSITE" id="PS51257">
    <property type="entry name" value="PROKAR_LIPOPROTEIN"/>
    <property type="match status" value="1"/>
</dbReference>
<comment type="similarity">
    <text evidence="1">Belongs to the bacterial secretin family.</text>
</comment>
<dbReference type="AlphaFoldDB" id="A0A5C6AXV8"/>
<dbReference type="EMBL" id="SJPN01000003">
    <property type="protein sequence ID" value="TWU04468.1"/>
    <property type="molecule type" value="Genomic_DNA"/>
</dbReference>
<evidence type="ECO:0000256" key="1">
    <source>
        <dbReference type="RuleBase" id="RU004003"/>
    </source>
</evidence>
<keyword evidence="3" id="KW-0732">Signal</keyword>
<evidence type="ECO:0000256" key="2">
    <source>
        <dbReference type="SAM" id="MobiDB-lite"/>
    </source>
</evidence>
<dbReference type="PANTHER" id="PTHR30604:SF1">
    <property type="entry name" value="DNA UTILIZATION PROTEIN HOFQ"/>
    <property type="match status" value="1"/>
</dbReference>
<sequence precursor="true">MNRFEKITRPNILGLAMTACLVGTSTVSAQLAMPGTTAGQTNVTATTSSYANPNGSPAIAPEAVKQVINQARGAMTQRNYELAVRQYRQAVLMSRQAPSVAGDVARLRIDLQVAGIDAALLSVPESAPAASSVPSYAAGGNTNLAMLGDVNGAMPMSGASQAPTSPQAAKARALQLIAVGRAALDRGDTATALQLARQAQALNVPETAFAAGEPRVWDFALDAESAARRAATNNPIALAGGQSSAESEAGMVRQMLFNQPSGTVGDMNPIAQVQGISEFPQTESAPSLGNPSPLAPLPGNNNPALATVGAGDQLYAAGLEALERGDRKTAREKFLEAWKYEAQMDLSMRRQLKDKLTLLQPERLPLAANPAADGPMTPIEKAQLEAQAETSRLYREITTELANTSQLSETAPLDALDNLNRLRRRVDSANVGEDSKRTLANMVDKALEKQRQYVEANKVKIELDLQNDKVRSDMANAADMNARIDEEISALVDTYNDMMREGRTSEAMVVAKKVNELKPGSDIATQMFLESRVATRMQMYEEIRSDKEDLFARGMIDVERSMGSAVDVIDPSMPMRMPDPKTWNDISNMRAARNDGSQFGTVAEQKIRARLEAPVDVNYTNQPLGEVLRDLSAVTGVPIHIDQRALQAIRVSVDTPITMVQNQPLKLGSVLNIMLGNHDLAYAIKNDVLMITSEEAKRSDVKLRTYKVADLVTPIPNFTTSYEDGLAGALRAAYQMANPTPNVQLTPVSMANMANRSASNMTPASMGPTMLGQYAGMGQQSSFGMGPTGPQSGIPGAAGGSSFADFDSLMQLIQQTVVPDTWEALGGPSTMAPYPQNLSLVISTTSDVHDQIQALLKSLRSLQNLQITIEVRFITLADTFFEQIGVDFDVQFDDNVQQLPDDDSGPRVTVGWDGSLPTPDLDIRLNNATSGLLPPFVALDGGSVSSIGFAILSDIEAFFFLQAAQGDDRNNVMQAPKVTLFDGQFASISDVSQRPFVTSITPVVGDFAVAQQPVIVVLNEGTQLNVQGIVSDDKRFVRLTLVPFFSEIRDVDTFTFEGTRSTTSGSRNEEDTNGDGVIDSNDAVDTTNETEVVTGTTVQLPTFAFTSVQTTVSVPDGGTILLGGIKRMSEGRTERGIPMLSKIPYVSRLFRNVAVGRDASSLMLMVTPRIIIQEEEEETQTGFIPNR</sequence>
<feature type="chain" id="PRO_5022842786" evidence="3">
    <location>
        <begin position="30"/>
        <end position="1187"/>
    </location>
</feature>
<dbReference type="GO" id="GO:0009306">
    <property type="term" value="P:protein secretion"/>
    <property type="evidence" value="ECO:0007669"/>
    <property type="project" value="InterPro"/>
</dbReference>
<dbReference type="Proteomes" id="UP000320176">
    <property type="component" value="Unassembled WGS sequence"/>
</dbReference>
<name>A0A5C6AXV8_9BACT</name>
<protein>
    <submittedName>
        <fullName evidence="5">Outer membrane porin HofQ</fullName>
    </submittedName>
</protein>
<feature type="signal peptide" evidence="3">
    <location>
        <begin position="1"/>
        <end position="29"/>
    </location>
</feature>
<evidence type="ECO:0000313" key="6">
    <source>
        <dbReference type="Proteomes" id="UP000320176"/>
    </source>
</evidence>
<dbReference type="InterPro" id="IPR004845">
    <property type="entry name" value="T2SS_GspD_CS"/>
</dbReference>
<dbReference type="InterPro" id="IPR004846">
    <property type="entry name" value="T2SS/T3SS_dom"/>
</dbReference>
<dbReference type="InterPro" id="IPR051808">
    <property type="entry name" value="Type_IV_pilus_biogenesis"/>
</dbReference>